<feature type="domain" description="ABC transmembrane type-1" evidence="8">
    <location>
        <begin position="55"/>
        <end position="142"/>
    </location>
</feature>
<dbReference type="EMBL" id="CAJVQA010045116">
    <property type="protein sequence ID" value="CAG8817122.1"/>
    <property type="molecule type" value="Genomic_DNA"/>
</dbReference>
<proteinExistence type="predicted"/>
<sequence>MTEETIAIPIQETSGIILNPEEERILNDQIRTTEKKESYFTLYRFATKFDWMIMFIGLVFSAGAGAAMPTVTIILGKMIDFFTRFQLHIMTNDEFSDQINSHSLIFVYLAIFIFFATYISISTWAYTGERITRQIRERYLRA</sequence>
<keyword evidence="4" id="KW-0677">Repeat</keyword>
<keyword evidence="2" id="KW-0813">Transport</keyword>
<dbReference type="InterPro" id="IPR036640">
    <property type="entry name" value="ABC1_TM_sf"/>
</dbReference>
<dbReference type="Gene3D" id="1.20.1560.10">
    <property type="entry name" value="ABC transporter type 1, transmembrane domain"/>
    <property type="match status" value="1"/>
</dbReference>
<keyword evidence="5 7" id="KW-1133">Transmembrane helix</keyword>
<comment type="subcellular location">
    <subcellularLocation>
        <location evidence="1">Membrane</location>
        <topology evidence="1">Multi-pass membrane protein</topology>
    </subcellularLocation>
</comment>
<evidence type="ECO:0000313" key="10">
    <source>
        <dbReference type="Proteomes" id="UP000789759"/>
    </source>
</evidence>
<dbReference type="PANTHER" id="PTHR43394:SF11">
    <property type="entry name" value="ATP-BINDING CASSETTE TRANSPORTER"/>
    <property type="match status" value="1"/>
</dbReference>
<comment type="caution">
    <text evidence="9">The sequence shown here is derived from an EMBL/GenBank/DDBJ whole genome shotgun (WGS) entry which is preliminary data.</text>
</comment>
<evidence type="ECO:0000256" key="2">
    <source>
        <dbReference type="ARBA" id="ARBA00022448"/>
    </source>
</evidence>
<dbReference type="Proteomes" id="UP000789759">
    <property type="component" value="Unassembled WGS sequence"/>
</dbReference>
<keyword evidence="6 7" id="KW-0472">Membrane</keyword>
<keyword evidence="10" id="KW-1185">Reference proteome</keyword>
<dbReference type="AlphaFoldDB" id="A0A9N9K8H6"/>
<evidence type="ECO:0000256" key="5">
    <source>
        <dbReference type="ARBA" id="ARBA00022989"/>
    </source>
</evidence>
<evidence type="ECO:0000256" key="4">
    <source>
        <dbReference type="ARBA" id="ARBA00022737"/>
    </source>
</evidence>
<dbReference type="GO" id="GO:0005524">
    <property type="term" value="F:ATP binding"/>
    <property type="evidence" value="ECO:0007669"/>
    <property type="project" value="InterPro"/>
</dbReference>
<gene>
    <name evidence="9" type="ORF">CPELLU_LOCUS19309</name>
</gene>
<evidence type="ECO:0000313" key="9">
    <source>
        <dbReference type="EMBL" id="CAG8817122.1"/>
    </source>
</evidence>
<reference evidence="9" key="1">
    <citation type="submission" date="2021-06" db="EMBL/GenBank/DDBJ databases">
        <authorList>
            <person name="Kallberg Y."/>
            <person name="Tangrot J."/>
            <person name="Rosling A."/>
        </authorList>
    </citation>
    <scope>NUCLEOTIDE SEQUENCE</scope>
    <source>
        <strain evidence="9">FL966</strain>
    </source>
</reference>
<dbReference type="PROSITE" id="PS50929">
    <property type="entry name" value="ABC_TM1F"/>
    <property type="match status" value="1"/>
</dbReference>
<name>A0A9N9K8H6_9GLOM</name>
<organism evidence="9 10">
    <name type="scientific">Cetraspora pellucida</name>
    <dbReference type="NCBI Taxonomy" id="1433469"/>
    <lineage>
        <taxon>Eukaryota</taxon>
        <taxon>Fungi</taxon>
        <taxon>Fungi incertae sedis</taxon>
        <taxon>Mucoromycota</taxon>
        <taxon>Glomeromycotina</taxon>
        <taxon>Glomeromycetes</taxon>
        <taxon>Diversisporales</taxon>
        <taxon>Gigasporaceae</taxon>
        <taxon>Cetraspora</taxon>
    </lineage>
</organism>
<dbReference type="PANTHER" id="PTHR43394">
    <property type="entry name" value="ATP-DEPENDENT PERMEASE MDL1, MITOCHONDRIAL"/>
    <property type="match status" value="1"/>
</dbReference>
<accession>A0A9N9K8H6</accession>
<feature type="non-terminal residue" evidence="9">
    <location>
        <position position="1"/>
    </location>
</feature>
<dbReference type="GO" id="GO:0090374">
    <property type="term" value="P:oligopeptide export from mitochondrion"/>
    <property type="evidence" value="ECO:0007669"/>
    <property type="project" value="TreeGrafter"/>
</dbReference>
<dbReference type="SUPFAM" id="SSF90123">
    <property type="entry name" value="ABC transporter transmembrane region"/>
    <property type="match status" value="1"/>
</dbReference>
<evidence type="ECO:0000259" key="8">
    <source>
        <dbReference type="PROSITE" id="PS50929"/>
    </source>
</evidence>
<feature type="transmembrane region" description="Helical" evidence="7">
    <location>
        <begin position="51"/>
        <end position="75"/>
    </location>
</feature>
<evidence type="ECO:0000256" key="1">
    <source>
        <dbReference type="ARBA" id="ARBA00004141"/>
    </source>
</evidence>
<keyword evidence="3 7" id="KW-0812">Transmembrane</keyword>
<feature type="transmembrane region" description="Helical" evidence="7">
    <location>
        <begin position="105"/>
        <end position="126"/>
    </location>
</feature>
<dbReference type="GO" id="GO:0005743">
    <property type="term" value="C:mitochondrial inner membrane"/>
    <property type="evidence" value="ECO:0007669"/>
    <property type="project" value="TreeGrafter"/>
</dbReference>
<dbReference type="InterPro" id="IPR011527">
    <property type="entry name" value="ABC1_TM_dom"/>
</dbReference>
<dbReference type="OrthoDB" id="6500128at2759"/>
<evidence type="ECO:0000256" key="7">
    <source>
        <dbReference type="SAM" id="Phobius"/>
    </source>
</evidence>
<dbReference type="GO" id="GO:0015421">
    <property type="term" value="F:ABC-type oligopeptide transporter activity"/>
    <property type="evidence" value="ECO:0007669"/>
    <property type="project" value="TreeGrafter"/>
</dbReference>
<evidence type="ECO:0000256" key="3">
    <source>
        <dbReference type="ARBA" id="ARBA00022692"/>
    </source>
</evidence>
<dbReference type="Pfam" id="PF00664">
    <property type="entry name" value="ABC_membrane"/>
    <property type="match status" value="1"/>
</dbReference>
<dbReference type="InterPro" id="IPR039421">
    <property type="entry name" value="Type_1_exporter"/>
</dbReference>
<protein>
    <submittedName>
        <fullName evidence="9">5271_t:CDS:1</fullName>
    </submittedName>
</protein>
<evidence type="ECO:0000256" key="6">
    <source>
        <dbReference type="ARBA" id="ARBA00023136"/>
    </source>
</evidence>